<evidence type="ECO:0000256" key="5">
    <source>
        <dbReference type="SAM" id="MobiDB-lite"/>
    </source>
</evidence>
<feature type="region of interest" description="Disordered" evidence="5">
    <location>
        <begin position="39"/>
        <end position="105"/>
    </location>
</feature>
<dbReference type="GO" id="GO:0042795">
    <property type="term" value="P:snRNA transcription by RNA polymerase II"/>
    <property type="evidence" value="ECO:0007669"/>
    <property type="project" value="TreeGrafter"/>
</dbReference>
<dbReference type="GO" id="GO:0019185">
    <property type="term" value="C:snRNA-activating protein complex"/>
    <property type="evidence" value="ECO:0007669"/>
    <property type="project" value="TreeGrafter"/>
</dbReference>
<dbReference type="PANTHER" id="PTHR46621">
    <property type="entry name" value="SNRNA-ACTIVATING PROTEIN COMPLEX SUBUNIT 4"/>
    <property type="match status" value="1"/>
</dbReference>
<feature type="compositionally biased region" description="Basic and acidic residues" evidence="5">
    <location>
        <begin position="56"/>
        <end position="74"/>
    </location>
</feature>
<accession>A0A7S2L1N6</accession>
<dbReference type="AlphaFoldDB" id="A0A7S2L1N6"/>
<dbReference type="InterPro" id="IPR017930">
    <property type="entry name" value="Myb_dom"/>
</dbReference>
<gene>
    <name evidence="8" type="ORF">LDAN0321_LOCUS13725</name>
</gene>
<feature type="region of interest" description="Disordered" evidence="5">
    <location>
        <begin position="346"/>
        <end position="400"/>
    </location>
</feature>
<organism evidence="8">
    <name type="scientific">Leptocylindrus danicus</name>
    <dbReference type="NCBI Taxonomy" id="163516"/>
    <lineage>
        <taxon>Eukaryota</taxon>
        <taxon>Sar</taxon>
        <taxon>Stramenopiles</taxon>
        <taxon>Ochrophyta</taxon>
        <taxon>Bacillariophyta</taxon>
        <taxon>Coscinodiscophyceae</taxon>
        <taxon>Chaetocerotophycidae</taxon>
        <taxon>Leptocylindrales</taxon>
        <taxon>Leptocylindraceae</taxon>
        <taxon>Leptocylindrus</taxon>
    </lineage>
</organism>
<dbReference type="Gene3D" id="1.10.10.60">
    <property type="entry name" value="Homeodomain-like"/>
    <property type="match status" value="2"/>
</dbReference>
<dbReference type="GO" id="GO:0001006">
    <property type="term" value="F:RNA polymerase III type 3 promoter sequence-specific DNA binding"/>
    <property type="evidence" value="ECO:0007669"/>
    <property type="project" value="TreeGrafter"/>
</dbReference>
<evidence type="ECO:0000259" key="6">
    <source>
        <dbReference type="PROSITE" id="PS50090"/>
    </source>
</evidence>
<keyword evidence="1" id="KW-0805">Transcription regulation</keyword>
<feature type="compositionally biased region" description="Polar residues" evidence="5">
    <location>
        <begin position="379"/>
        <end position="397"/>
    </location>
</feature>
<keyword evidence="4" id="KW-0539">Nucleus</keyword>
<keyword evidence="2" id="KW-0238">DNA-binding</keyword>
<dbReference type="PANTHER" id="PTHR46621:SF1">
    <property type="entry name" value="SNRNA-ACTIVATING PROTEIN COMPLEX SUBUNIT 4"/>
    <property type="match status" value="1"/>
</dbReference>
<dbReference type="CDD" id="cd00167">
    <property type="entry name" value="SANT"/>
    <property type="match status" value="2"/>
</dbReference>
<dbReference type="InterPro" id="IPR001005">
    <property type="entry name" value="SANT/Myb"/>
</dbReference>
<reference evidence="8" key="1">
    <citation type="submission" date="2021-01" db="EMBL/GenBank/DDBJ databases">
        <authorList>
            <person name="Corre E."/>
            <person name="Pelletier E."/>
            <person name="Niang G."/>
            <person name="Scheremetjew M."/>
            <person name="Finn R."/>
            <person name="Kale V."/>
            <person name="Holt S."/>
            <person name="Cochrane G."/>
            <person name="Meng A."/>
            <person name="Brown T."/>
            <person name="Cohen L."/>
        </authorList>
    </citation>
    <scope>NUCLEOTIDE SEQUENCE</scope>
    <source>
        <strain evidence="8">B650</strain>
    </source>
</reference>
<feature type="compositionally biased region" description="Basic and acidic residues" evidence="5">
    <location>
        <begin position="353"/>
        <end position="378"/>
    </location>
</feature>
<feature type="region of interest" description="Disordered" evidence="5">
    <location>
        <begin position="175"/>
        <end position="238"/>
    </location>
</feature>
<dbReference type="EMBL" id="HBGY01021781">
    <property type="protein sequence ID" value="CAD9591995.1"/>
    <property type="molecule type" value="Transcribed_RNA"/>
</dbReference>
<dbReference type="InterPro" id="IPR051575">
    <property type="entry name" value="Myb-like_DNA-bd"/>
</dbReference>
<evidence type="ECO:0000256" key="1">
    <source>
        <dbReference type="ARBA" id="ARBA00023015"/>
    </source>
</evidence>
<feature type="domain" description="Myb-like" evidence="6">
    <location>
        <begin position="293"/>
        <end position="339"/>
    </location>
</feature>
<dbReference type="GO" id="GO:0042796">
    <property type="term" value="P:snRNA transcription by RNA polymerase III"/>
    <property type="evidence" value="ECO:0007669"/>
    <property type="project" value="TreeGrafter"/>
</dbReference>
<feature type="region of interest" description="Disordered" evidence="5">
    <location>
        <begin position="437"/>
        <end position="506"/>
    </location>
</feature>
<evidence type="ECO:0000256" key="3">
    <source>
        <dbReference type="ARBA" id="ARBA00023163"/>
    </source>
</evidence>
<feature type="compositionally biased region" description="Low complexity" evidence="5">
    <location>
        <begin position="175"/>
        <end position="184"/>
    </location>
</feature>
<keyword evidence="3" id="KW-0804">Transcription</keyword>
<protein>
    <submittedName>
        <fullName evidence="8">Uncharacterized protein</fullName>
    </submittedName>
</protein>
<dbReference type="GO" id="GO:0000978">
    <property type="term" value="F:RNA polymerase II cis-regulatory region sequence-specific DNA binding"/>
    <property type="evidence" value="ECO:0007669"/>
    <property type="project" value="TreeGrafter"/>
</dbReference>
<evidence type="ECO:0000259" key="7">
    <source>
        <dbReference type="PROSITE" id="PS51294"/>
    </source>
</evidence>
<dbReference type="PROSITE" id="PS50090">
    <property type="entry name" value="MYB_LIKE"/>
    <property type="match status" value="2"/>
</dbReference>
<feature type="compositionally biased region" description="Low complexity" evidence="5">
    <location>
        <begin position="211"/>
        <end position="231"/>
    </location>
</feature>
<name>A0A7S2L1N6_9STRA</name>
<feature type="domain" description="HTH myb-type" evidence="7">
    <location>
        <begin position="296"/>
        <end position="347"/>
    </location>
</feature>
<dbReference type="InterPro" id="IPR009057">
    <property type="entry name" value="Homeodomain-like_sf"/>
</dbReference>
<dbReference type="Pfam" id="PF00249">
    <property type="entry name" value="Myb_DNA-binding"/>
    <property type="match status" value="2"/>
</dbReference>
<evidence type="ECO:0000313" key="8">
    <source>
        <dbReference type="EMBL" id="CAD9591995.1"/>
    </source>
</evidence>
<feature type="compositionally biased region" description="Polar residues" evidence="5">
    <location>
        <begin position="83"/>
        <end position="105"/>
    </location>
</feature>
<evidence type="ECO:0000256" key="2">
    <source>
        <dbReference type="ARBA" id="ARBA00023125"/>
    </source>
</evidence>
<proteinExistence type="predicted"/>
<dbReference type="SUPFAM" id="SSF46689">
    <property type="entry name" value="Homeodomain-like"/>
    <property type="match status" value="1"/>
</dbReference>
<evidence type="ECO:0000256" key="4">
    <source>
        <dbReference type="ARBA" id="ARBA00023242"/>
    </source>
</evidence>
<feature type="domain" description="HTH myb-type" evidence="7">
    <location>
        <begin position="241"/>
        <end position="292"/>
    </location>
</feature>
<dbReference type="SMART" id="SM00717">
    <property type="entry name" value="SANT"/>
    <property type="match status" value="2"/>
</dbReference>
<feature type="compositionally biased region" description="Basic residues" evidence="5">
    <location>
        <begin position="200"/>
        <end position="210"/>
    </location>
</feature>
<feature type="domain" description="Myb-like" evidence="6">
    <location>
        <begin position="241"/>
        <end position="292"/>
    </location>
</feature>
<sequence length="506" mass="57343">MKPFGAQHSYEEYISAKQDFDRSVDYGFEEEVEVEVEEVPYAHSSNCNEVAVGSSEHLHHQEEEEDHDNEHDNEHDNDDETHSSSANNNNVHLHPNSSNCCNYSNVQDSNGVGVMSMMEDHHRPSPLTHVENVEDKMVDHHQRGDSSLLQINNMRTIVNNSSPSRYSSTINGVVVNDSSSTNNNLPEVKPQRIRELPRSSMRRALPKSRTRASSSTTNVSAASAETSTSSSGGDQVDEEANNVMHKIPWTKGEDERLINLVKKHGKMDWFRISAEIPSRNRKQCRDRYTNHLETGVKKGDWTPEEDKLIFELQKKLGNKWAIIASKMPNRTDNAIKNRFWSRKRALQRKAKKEKSIADSRKVDDMPDLHDLPDFKVEETTSMSMHQPPQHPANYQNNKRQKRDVVTIDLGESLHSTTSESATTNVVSMQQILIQHRAERESHNSVLAHQPDPAGPSFLRRDNSGGDFEDEAIFHPYQDFSGPTNTSNAMEKMPGGMGEVESDDGYY</sequence>
<dbReference type="PROSITE" id="PS51294">
    <property type="entry name" value="HTH_MYB"/>
    <property type="match status" value="2"/>
</dbReference>